<protein>
    <submittedName>
        <fullName evidence="2">Glucose/arabinose dehydrogenase</fullName>
    </submittedName>
</protein>
<dbReference type="EMBL" id="JAASQJ010000005">
    <property type="protein sequence ID" value="NIJ55523.1"/>
    <property type="molecule type" value="Genomic_DNA"/>
</dbReference>
<dbReference type="Proteomes" id="UP001179181">
    <property type="component" value="Unassembled WGS sequence"/>
</dbReference>
<dbReference type="InterPro" id="IPR012938">
    <property type="entry name" value="Glc/Sorbosone_DH"/>
</dbReference>
<dbReference type="RefSeq" id="WP_167275463.1">
    <property type="nucleotide sequence ID" value="NZ_JAASQJ010000005.1"/>
</dbReference>
<proteinExistence type="predicted"/>
<sequence>MAARFTLLLYTLSITSTFSQSPDVEFNTGTPYITGLTSAMQLVHAGDGSNRIFVAERAGVIKIFKPGALTTPIVFLNMNSGGQVVFPAGEGGLLSIAFHPDFATNGYFYTFYTNDLRDLVVARYTATTPSGDVALASTRVQILAIDHRANTNHNGGEMHFGVDNYLYISTGDGGSGNDPPNNAQNPAVLLGKLLRIDVDVPETAEKKYAIPSTNPNPASEIYASGLRNPFRWSFDKLTNAIWIGDVGQSAREEVNYVPASDLSGANFGWRCFEGEIIAPGLPSGSICPERDACTFPVYTYQTGAARGQSVIGGIVYRGTRWPLMYGYYIGTDVYSGQIHKIRSDGTPENFETSNLTGVVDIGEDEAGEIYAVTGASIYTITASVALPVTLINFSGSKGIEGVKLSWETSTEENSRSFEVEHSMDAVRFENIGTVPSDNSISGAKYHFSHTNKVAGINYYRLKMVDADDAFEYSKIIAVDTGLEEIAENFIRPSLITDNVMNLVLDQPFQFVELVGASGQVFLKEDIGGKKGPVSIPLNTTSSGIYIVRLSDYSKVLQQKVLIME</sequence>
<evidence type="ECO:0000259" key="1">
    <source>
        <dbReference type="Pfam" id="PF07995"/>
    </source>
</evidence>
<dbReference type="Pfam" id="PF07995">
    <property type="entry name" value="GSDH"/>
    <property type="match status" value="1"/>
</dbReference>
<reference evidence="2 3" key="1">
    <citation type="submission" date="2020-03" db="EMBL/GenBank/DDBJ databases">
        <title>Genomic Encyclopedia of Type Strains, Phase IV (KMG-IV): sequencing the most valuable type-strain genomes for metagenomic binning, comparative biology and taxonomic classification.</title>
        <authorList>
            <person name="Goeker M."/>
        </authorList>
    </citation>
    <scope>NUCLEOTIDE SEQUENCE [LARGE SCALE GENOMIC DNA]</scope>
    <source>
        <strain evidence="2 3">DSM 102865</strain>
    </source>
</reference>
<accession>A0ABX0URA3</accession>
<dbReference type="InterPro" id="IPR011041">
    <property type="entry name" value="Quinoprot_gluc/sorb_DH_b-prop"/>
</dbReference>
<name>A0ABX0URA3_9BACT</name>
<dbReference type="Gene3D" id="2.120.10.30">
    <property type="entry name" value="TolB, C-terminal domain"/>
    <property type="match status" value="1"/>
</dbReference>
<dbReference type="PANTHER" id="PTHR19328">
    <property type="entry name" value="HEDGEHOG-INTERACTING PROTEIN"/>
    <property type="match status" value="1"/>
</dbReference>
<comment type="caution">
    <text evidence="2">The sequence shown here is derived from an EMBL/GenBank/DDBJ whole genome shotgun (WGS) entry which is preliminary data.</text>
</comment>
<evidence type="ECO:0000313" key="3">
    <source>
        <dbReference type="Proteomes" id="UP001179181"/>
    </source>
</evidence>
<gene>
    <name evidence="2" type="ORF">FHS68_004712</name>
</gene>
<dbReference type="InterPro" id="IPR011042">
    <property type="entry name" value="6-blade_b-propeller_TolB-like"/>
</dbReference>
<evidence type="ECO:0000313" key="2">
    <source>
        <dbReference type="EMBL" id="NIJ55523.1"/>
    </source>
</evidence>
<dbReference type="PANTHER" id="PTHR19328:SF75">
    <property type="entry name" value="ALDOSE SUGAR DEHYDROGENASE YLII"/>
    <property type="match status" value="1"/>
</dbReference>
<feature type="domain" description="Glucose/Sorbosone dehydrogenase" evidence="1">
    <location>
        <begin position="40"/>
        <end position="374"/>
    </location>
</feature>
<dbReference type="SUPFAM" id="SSF50952">
    <property type="entry name" value="Soluble quinoprotein glucose dehydrogenase"/>
    <property type="match status" value="1"/>
</dbReference>
<keyword evidence="3" id="KW-1185">Reference proteome</keyword>
<organism evidence="2 3">
    <name type="scientific">Dyadobacter arcticus</name>
    <dbReference type="NCBI Taxonomy" id="1078754"/>
    <lineage>
        <taxon>Bacteria</taxon>
        <taxon>Pseudomonadati</taxon>
        <taxon>Bacteroidota</taxon>
        <taxon>Cytophagia</taxon>
        <taxon>Cytophagales</taxon>
        <taxon>Spirosomataceae</taxon>
        <taxon>Dyadobacter</taxon>
    </lineage>
</organism>